<comment type="catalytic activity">
    <reaction evidence="1">
        <text>ATP + protein L-histidine = ADP + protein N-phospho-L-histidine.</text>
        <dbReference type="EC" id="2.7.13.3"/>
    </reaction>
</comment>
<evidence type="ECO:0000256" key="8">
    <source>
        <dbReference type="PROSITE-ProRule" id="PRU00169"/>
    </source>
</evidence>
<dbReference type="SUPFAM" id="SSF55874">
    <property type="entry name" value="ATPase domain of HSP90 chaperone/DNA topoisomerase II/histidine kinase"/>
    <property type="match status" value="1"/>
</dbReference>
<evidence type="ECO:0000259" key="9">
    <source>
        <dbReference type="PROSITE" id="PS50109"/>
    </source>
</evidence>
<dbReference type="InterPro" id="IPR001610">
    <property type="entry name" value="PAC"/>
</dbReference>
<evidence type="ECO:0000259" key="12">
    <source>
        <dbReference type="PROSITE" id="PS50113"/>
    </source>
</evidence>
<feature type="domain" description="Response regulatory" evidence="10">
    <location>
        <begin position="1276"/>
        <end position="1393"/>
    </location>
</feature>
<dbReference type="SUPFAM" id="SSF55781">
    <property type="entry name" value="GAF domain-like"/>
    <property type="match status" value="1"/>
</dbReference>
<dbReference type="InterPro" id="IPR029016">
    <property type="entry name" value="GAF-like_dom_sf"/>
</dbReference>
<dbReference type="NCBIfam" id="TIGR00229">
    <property type="entry name" value="sensory_box"/>
    <property type="match status" value="5"/>
</dbReference>
<feature type="modified residue" description="4-aspartylphosphate" evidence="8">
    <location>
        <position position="1164"/>
    </location>
</feature>
<evidence type="ECO:0000256" key="7">
    <source>
        <dbReference type="ARBA" id="ARBA00023012"/>
    </source>
</evidence>
<feature type="domain" description="PAC" evidence="12">
    <location>
        <begin position="668"/>
        <end position="720"/>
    </location>
</feature>
<dbReference type="PANTHER" id="PTHR45339">
    <property type="entry name" value="HYBRID SIGNAL TRANSDUCTION HISTIDINE KINASE J"/>
    <property type="match status" value="1"/>
</dbReference>
<comment type="caution">
    <text evidence="13">The sequence shown here is derived from an EMBL/GenBank/DDBJ whole genome shotgun (WGS) entry which is preliminary data.</text>
</comment>
<dbReference type="PROSITE" id="PS50109">
    <property type="entry name" value="HIS_KIN"/>
    <property type="match status" value="1"/>
</dbReference>
<evidence type="ECO:0000259" key="10">
    <source>
        <dbReference type="PROSITE" id="PS50110"/>
    </source>
</evidence>
<feature type="domain" description="PAC" evidence="12">
    <location>
        <begin position="531"/>
        <end position="583"/>
    </location>
</feature>
<organism evidence="13 14">
    <name type="scientific">Spongisporangium articulatum</name>
    <dbReference type="NCBI Taxonomy" id="3362603"/>
    <lineage>
        <taxon>Bacteria</taxon>
        <taxon>Bacillati</taxon>
        <taxon>Actinomycetota</taxon>
        <taxon>Actinomycetes</taxon>
        <taxon>Kineosporiales</taxon>
        <taxon>Kineosporiaceae</taxon>
        <taxon>Spongisporangium</taxon>
    </lineage>
</organism>
<dbReference type="SMART" id="SM00086">
    <property type="entry name" value="PAC"/>
    <property type="match status" value="4"/>
</dbReference>
<dbReference type="PROSITE" id="PS50113">
    <property type="entry name" value="PAC"/>
    <property type="match status" value="4"/>
</dbReference>
<dbReference type="SUPFAM" id="SSF47384">
    <property type="entry name" value="Homodimeric domain of signal transducing histidine kinase"/>
    <property type="match status" value="1"/>
</dbReference>
<dbReference type="InterPro" id="IPR036890">
    <property type="entry name" value="HATPase_C_sf"/>
</dbReference>
<dbReference type="SUPFAM" id="SSF52172">
    <property type="entry name" value="CheY-like"/>
    <property type="match status" value="2"/>
</dbReference>
<dbReference type="InterPro" id="IPR013656">
    <property type="entry name" value="PAS_4"/>
</dbReference>
<dbReference type="SMART" id="SM00065">
    <property type="entry name" value="GAF"/>
    <property type="match status" value="1"/>
</dbReference>
<feature type="domain" description="PAS" evidence="11">
    <location>
        <begin position="721"/>
        <end position="791"/>
    </location>
</feature>
<dbReference type="CDD" id="cd16922">
    <property type="entry name" value="HATPase_EvgS-ArcB-TorS-like"/>
    <property type="match status" value="1"/>
</dbReference>
<dbReference type="Pfam" id="PF08447">
    <property type="entry name" value="PAS_3"/>
    <property type="match status" value="2"/>
</dbReference>
<dbReference type="InterPro" id="IPR004358">
    <property type="entry name" value="Sig_transdc_His_kin-like_C"/>
</dbReference>
<dbReference type="InterPro" id="IPR013655">
    <property type="entry name" value="PAS_fold_3"/>
</dbReference>
<dbReference type="InterPro" id="IPR036097">
    <property type="entry name" value="HisK_dim/P_sf"/>
</dbReference>
<dbReference type="EC" id="2.7.13.3" evidence="3"/>
<dbReference type="Pfam" id="PF08448">
    <property type="entry name" value="PAS_4"/>
    <property type="match status" value="2"/>
</dbReference>
<dbReference type="Gene3D" id="2.10.70.100">
    <property type="match status" value="2"/>
</dbReference>
<dbReference type="PRINTS" id="PR00344">
    <property type="entry name" value="BCTRLSENSOR"/>
</dbReference>
<dbReference type="SMART" id="SM00091">
    <property type="entry name" value="PAS"/>
    <property type="match status" value="5"/>
</dbReference>
<name>A0ABW8AJ54_9ACTN</name>
<keyword evidence="14" id="KW-1185">Reference proteome</keyword>
<dbReference type="Gene3D" id="1.10.287.130">
    <property type="match status" value="1"/>
</dbReference>
<evidence type="ECO:0000256" key="4">
    <source>
        <dbReference type="ARBA" id="ARBA00022553"/>
    </source>
</evidence>
<evidence type="ECO:0000313" key="14">
    <source>
        <dbReference type="Proteomes" id="UP001612915"/>
    </source>
</evidence>
<dbReference type="EMBL" id="JBITLV010000001">
    <property type="protein sequence ID" value="MFI7586395.1"/>
    <property type="molecule type" value="Genomic_DNA"/>
</dbReference>
<dbReference type="PANTHER" id="PTHR45339:SF1">
    <property type="entry name" value="HYBRID SIGNAL TRANSDUCTION HISTIDINE KINASE J"/>
    <property type="match status" value="1"/>
</dbReference>
<dbReference type="Proteomes" id="UP001612915">
    <property type="component" value="Unassembled WGS sequence"/>
</dbReference>
<dbReference type="Gene3D" id="3.30.565.10">
    <property type="entry name" value="Histidine kinase-like ATPase, C-terminal domain"/>
    <property type="match status" value="1"/>
</dbReference>
<accession>A0ABW8AJ54</accession>
<dbReference type="Pfam" id="PF00989">
    <property type="entry name" value="PAS"/>
    <property type="match status" value="1"/>
</dbReference>
<feature type="domain" description="PAS" evidence="11">
    <location>
        <begin position="189"/>
        <end position="259"/>
    </location>
</feature>
<evidence type="ECO:0000256" key="6">
    <source>
        <dbReference type="ARBA" id="ARBA00022777"/>
    </source>
</evidence>
<dbReference type="InterPro" id="IPR011006">
    <property type="entry name" value="CheY-like_superfamily"/>
</dbReference>
<dbReference type="InterPro" id="IPR000700">
    <property type="entry name" value="PAS-assoc_C"/>
</dbReference>
<dbReference type="Gene3D" id="3.30.450.40">
    <property type="match status" value="1"/>
</dbReference>
<sequence>MEEQTFDGPETAAAEQRRLDELDTYDILDTPEEAAFDALADAAAAVAGTPSAAVVFIDRQRQWLKARTGLDFTETEREIAFCDRVVAEDAPLIVRDASTDPRFSAYSNVTGDPKIRFYAGFPLRSPDGPVLGSLCVIDYVPGDITQEQQGVLQTLADQVMTQLLLRRELRARAERLAERELILQRLQITEAKYRQLIEQSRDIFAQHRLDGSALYVSPAVTDILGVDPSEALDNGLGGRVHPDDMHVFVDAVERVASGENVLMVGRMHDVDGEWHYLEMSMIPVRDAAGTVTEFYSTTRDVTDRERATAELLAATEEIAQRSARMEAAERIAGFGVWNWDLTTGLVTWSEQMHRIFGTDPGTFDGTLDTYLSYVHEGDRTWVNETVGEALKHGQNYEMQHRIVRTDGEVRIFHVHGGAEFDAAGTMVRLAGTGQDVTDSVTQLAALEAANEEIAARGARMDEAQRIAGFGSWTYDIAADSISWSDQMHRIFGTDPDAFEASLEAYYERLPEEDRRRLAQALEGVYATGEPYEIEHRVIRMDGEERIFLAQGQLERDADGNPARLSGTGQDITDLRRAQNELVEARDLFVQLLSTATTTGIVGIDLEGRISIFNKGAEHLLGYTAEEMLGTTRYLDYHPAEQYEARAAYITAAVKDGADPTMPDGTDVLNCEWTAIRKDGELVTVRTVISPMRDANGEYSGSLAIMTDVTEQRRAEEERDRHAEMLRAVIENNQSEIFVLDMENRFMLVNRAYERTFGVIEAELLGRDAAELVSPELATTWAEQTRVALRDGFFREQQEADLPTGRRIYDVIKVPLYDATGNPYGICGLALDVTERVTAERAMTDARDQALAANTAKSAFLATMSHEIRTPLNAIIGITGLLLDSRLDEEQQELLTTMRGSGDQLLALINDILDFSKIEAGELDLERRPFDLRDVVEETVAQFSGTAGALELICDVDGDLPTTMIGDLTRIRQVLTNLIGNAVKFTSEGEVLVRVHRARAEDSPQDASGPGVTLTFEVKDTGIGIPADSLDRLFQSFSQVDASTTRTYGGTGLGLAISRALVTAMGGRIWVESTPGAGSTFRFTARLGLDDAGRSALARPAPEVVALRATLEGARVLIVDDNATNRRILRLQLERVGMACTDFAEPTAALADLRAGSLYDIAVLDLAMPGMDGLQLAARIRTLPGGRRLPLVLLSSIGMRLGEDQRLFSAVHTKPTRSAALLESLARVLERVPLAPTGRDQGSCSRPSEPEANLPAQQAVNNFLDHDQSRTPRSSLRVLLAEDNDVNQKVAALMLRKLGHSVELAGDGAQALAAMLAGPYDVVLMDMHMPVMDGLEATRRIRSDVPAAQQPRIVAMTASVTMEDREACAAAGMDAYLAKPVRQEQLAAVLAQSMAAEPA</sequence>
<evidence type="ECO:0000259" key="11">
    <source>
        <dbReference type="PROSITE" id="PS50112"/>
    </source>
</evidence>
<dbReference type="InterPro" id="IPR003018">
    <property type="entry name" value="GAF"/>
</dbReference>
<dbReference type="PROSITE" id="PS50110">
    <property type="entry name" value="RESPONSE_REGULATORY"/>
    <property type="match status" value="2"/>
</dbReference>
<dbReference type="Pfam" id="PF00512">
    <property type="entry name" value="HisKA"/>
    <property type="match status" value="1"/>
</dbReference>
<dbReference type="Pfam" id="PF00072">
    <property type="entry name" value="Response_reg"/>
    <property type="match status" value="2"/>
</dbReference>
<reference evidence="13 14" key="1">
    <citation type="submission" date="2024-10" db="EMBL/GenBank/DDBJ databases">
        <title>The Natural Products Discovery Center: Release of the First 8490 Sequenced Strains for Exploring Actinobacteria Biosynthetic Diversity.</title>
        <authorList>
            <person name="Kalkreuter E."/>
            <person name="Kautsar S.A."/>
            <person name="Yang D."/>
            <person name="Bader C.D."/>
            <person name="Teijaro C.N."/>
            <person name="Fluegel L."/>
            <person name="Davis C.M."/>
            <person name="Simpson J.R."/>
            <person name="Lauterbach L."/>
            <person name="Steele A.D."/>
            <person name="Gui C."/>
            <person name="Meng S."/>
            <person name="Li G."/>
            <person name="Viehrig K."/>
            <person name="Ye F."/>
            <person name="Su P."/>
            <person name="Kiefer A.F."/>
            <person name="Nichols A."/>
            <person name="Cepeda A.J."/>
            <person name="Yan W."/>
            <person name="Fan B."/>
            <person name="Jiang Y."/>
            <person name="Adhikari A."/>
            <person name="Zheng C.-J."/>
            <person name="Schuster L."/>
            <person name="Cowan T.M."/>
            <person name="Smanski M.J."/>
            <person name="Chevrette M.G."/>
            <person name="De Carvalho L.P.S."/>
            <person name="Shen B."/>
        </authorList>
    </citation>
    <scope>NUCLEOTIDE SEQUENCE [LARGE SCALE GENOMIC DNA]</scope>
    <source>
        <strain evidence="13 14">NPDC049639</strain>
    </source>
</reference>
<evidence type="ECO:0000256" key="5">
    <source>
        <dbReference type="ARBA" id="ARBA00022679"/>
    </source>
</evidence>
<feature type="domain" description="PAS" evidence="11">
    <location>
        <begin position="584"/>
        <end position="656"/>
    </location>
</feature>
<feature type="domain" description="PAC" evidence="12">
    <location>
        <begin position="396"/>
        <end position="448"/>
    </location>
</feature>
<dbReference type="Gene3D" id="3.40.50.2300">
    <property type="match status" value="2"/>
</dbReference>
<keyword evidence="6" id="KW-0418">Kinase</keyword>
<dbReference type="PROSITE" id="PS50112">
    <property type="entry name" value="PAS"/>
    <property type="match status" value="3"/>
</dbReference>
<proteinExistence type="predicted"/>
<keyword evidence="4 8" id="KW-0597">Phosphoprotein</keyword>
<dbReference type="CDD" id="cd00082">
    <property type="entry name" value="HisKA"/>
    <property type="match status" value="1"/>
</dbReference>
<dbReference type="InterPro" id="IPR003594">
    <property type="entry name" value="HATPase_dom"/>
</dbReference>
<keyword evidence="5" id="KW-0808">Transferase</keyword>
<dbReference type="InterPro" id="IPR001789">
    <property type="entry name" value="Sig_transdc_resp-reg_receiver"/>
</dbReference>
<evidence type="ECO:0000256" key="2">
    <source>
        <dbReference type="ARBA" id="ARBA00004236"/>
    </source>
</evidence>
<dbReference type="InterPro" id="IPR000014">
    <property type="entry name" value="PAS"/>
</dbReference>
<dbReference type="CDD" id="cd00130">
    <property type="entry name" value="PAS"/>
    <property type="match status" value="5"/>
</dbReference>
<evidence type="ECO:0000313" key="13">
    <source>
        <dbReference type="EMBL" id="MFI7586395.1"/>
    </source>
</evidence>
<dbReference type="Pfam" id="PF02518">
    <property type="entry name" value="HATPase_c"/>
    <property type="match status" value="1"/>
</dbReference>
<dbReference type="SMART" id="SM00387">
    <property type="entry name" value="HATPase_c"/>
    <property type="match status" value="1"/>
</dbReference>
<protein>
    <recommendedName>
        <fullName evidence="3">histidine kinase</fullName>
        <ecNumber evidence="3">2.7.13.3</ecNumber>
    </recommendedName>
</protein>
<feature type="domain" description="Histidine kinase" evidence="9">
    <location>
        <begin position="862"/>
        <end position="1088"/>
    </location>
</feature>
<dbReference type="SMART" id="SM00388">
    <property type="entry name" value="HisKA"/>
    <property type="match status" value="1"/>
</dbReference>
<evidence type="ECO:0000256" key="3">
    <source>
        <dbReference type="ARBA" id="ARBA00012438"/>
    </source>
</evidence>
<dbReference type="Pfam" id="PF01590">
    <property type="entry name" value="GAF"/>
    <property type="match status" value="1"/>
</dbReference>
<keyword evidence="7" id="KW-0902">Two-component regulatory system</keyword>
<dbReference type="CDD" id="cd17546">
    <property type="entry name" value="REC_hyHK_CKI1_RcsC-like"/>
    <property type="match status" value="2"/>
</dbReference>
<dbReference type="InterPro" id="IPR003661">
    <property type="entry name" value="HisK_dim/P_dom"/>
</dbReference>
<dbReference type="SUPFAM" id="SSF55785">
    <property type="entry name" value="PYP-like sensor domain (PAS domain)"/>
    <property type="match status" value="5"/>
</dbReference>
<dbReference type="Gene3D" id="3.30.450.20">
    <property type="entry name" value="PAS domain"/>
    <property type="match status" value="5"/>
</dbReference>
<dbReference type="SMART" id="SM00448">
    <property type="entry name" value="REC"/>
    <property type="match status" value="2"/>
</dbReference>
<dbReference type="InterPro" id="IPR013767">
    <property type="entry name" value="PAS_fold"/>
</dbReference>
<feature type="modified residue" description="4-aspartylphosphate" evidence="8">
    <location>
        <position position="1325"/>
    </location>
</feature>
<dbReference type="InterPro" id="IPR035965">
    <property type="entry name" value="PAS-like_dom_sf"/>
</dbReference>
<gene>
    <name evidence="13" type="ORF">ACIB24_04910</name>
</gene>
<feature type="domain" description="Response regulatory" evidence="10">
    <location>
        <begin position="1114"/>
        <end position="1228"/>
    </location>
</feature>
<feature type="domain" description="PAC" evidence="12">
    <location>
        <begin position="256"/>
        <end position="313"/>
    </location>
</feature>
<comment type="subcellular location">
    <subcellularLocation>
        <location evidence="2">Cell membrane</location>
    </subcellularLocation>
</comment>
<dbReference type="RefSeq" id="WP_398275960.1">
    <property type="nucleotide sequence ID" value="NZ_JBITLV010000001.1"/>
</dbReference>
<evidence type="ECO:0000256" key="1">
    <source>
        <dbReference type="ARBA" id="ARBA00000085"/>
    </source>
</evidence>
<dbReference type="InterPro" id="IPR005467">
    <property type="entry name" value="His_kinase_dom"/>
</dbReference>